<dbReference type="Pfam" id="PF07695">
    <property type="entry name" value="7TMR-DISM_7TM"/>
    <property type="match status" value="1"/>
</dbReference>
<keyword evidence="4" id="KW-0808">Transferase</keyword>
<keyword evidence="12" id="KW-1185">Reference proteome</keyword>
<dbReference type="GO" id="GO:0000155">
    <property type="term" value="F:phosphorelay sensor kinase activity"/>
    <property type="evidence" value="ECO:0007669"/>
    <property type="project" value="InterPro"/>
</dbReference>
<reference evidence="11 12" key="1">
    <citation type="submission" date="2018-03" db="EMBL/GenBank/DDBJ databases">
        <title>Genomic Encyclopedia of Archaeal and Bacterial Type Strains, Phase II (KMG-II): from individual species to whole genera.</title>
        <authorList>
            <person name="Goeker M."/>
        </authorList>
    </citation>
    <scope>NUCLEOTIDE SEQUENCE [LARGE SCALE GENOMIC DNA]</scope>
    <source>
        <strain evidence="11 12">DSM 28229</strain>
    </source>
</reference>
<keyword evidence="8" id="KW-0472">Membrane</keyword>
<dbReference type="Gene3D" id="1.10.287.130">
    <property type="match status" value="1"/>
</dbReference>
<dbReference type="SMART" id="SM00387">
    <property type="entry name" value="HATPase_c"/>
    <property type="match status" value="1"/>
</dbReference>
<dbReference type="InterPro" id="IPR003594">
    <property type="entry name" value="HATPase_dom"/>
</dbReference>
<dbReference type="PRINTS" id="PR00344">
    <property type="entry name" value="BCTRLSENSOR"/>
</dbReference>
<keyword evidence="3" id="KW-0597">Phosphoprotein</keyword>
<dbReference type="Proteomes" id="UP000245535">
    <property type="component" value="Unassembled WGS sequence"/>
</dbReference>
<keyword evidence="9" id="KW-0732">Signal</keyword>
<dbReference type="InterPro" id="IPR036097">
    <property type="entry name" value="HisK_dim/P_sf"/>
</dbReference>
<dbReference type="EMBL" id="QGDO01000001">
    <property type="protein sequence ID" value="PWJ44739.1"/>
    <property type="molecule type" value="Genomic_DNA"/>
</dbReference>
<keyword evidence="8" id="KW-0812">Transmembrane</keyword>
<evidence type="ECO:0000256" key="8">
    <source>
        <dbReference type="SAM" id="Phobius"/>
    </source>
</evidence>
<evidence type="ECO:0000256" key="7">
    <source>
        <dbReference type="SAM" id="Coils"/>
    </source>
</evidence>
<dbReference type="InterPro" id="IPR004358">
    <property type="entry name" value="Sig_transdc_His_kin-like_C"/>
</dbReference>
<proteinExistence type="predicted"/>
<dbReference type="SUPFAM" id="SSF47384">
    <property type="entry name" value="Homodimeric domain of signal transducing histidine kinase"/>
    <property type="match status" value="1"/>
</dbReference>
<evidence type="ECO:0000256" key="6">
    <source>
        <dbReference type="ARBA" id="ARBA00023012"/>
    </source>
</evidence>
<feature type="chain" id="PRO_5016318885" description="histidine kinase" evidence="9">
    <location>
        <begin position="22"/>
        <end position="684"/>
    </location>
</feature>
<keyword evidence="6" id="KW-0902">Two-component regulatory system</keyword>
<dbReference type="GO" id="GO:0004721">
    <property type="term" value="F:phosphoprotein phosphatase activity"/>
    <property type="evidence" value="ECO:0007669"/>
    <property type="project" value="TreeGrafter"/>
</dbReference>
<gene>
    <name evidence="11" type="ORF">BC781_1011110</name>
</gene>
<feature type="transmembrane region" description="Helical" evidence="8">
    <location>
        <begin position="310"/>
        <end position="331"/>
    </location>
</feature>
<dbReference type="GO" id="GO:0005886">
    <property type="term" value="C:plasma membrane"/>
    <property type="evidence" value="ECO:0007669"/>
    <property type="project" value="TreeGrafter"/>
</dbReference>
<keyword evidence="8" id="KW-1133">Transmembrane helix</keyword>
<feature type="transmembrane region" description="Helical" evidence="8">
    <location>
        <begin position="367"/>
        <end position="388"/>
    </location>
</feature>
<dbReference type="AlphaFoldDB" id="A0A315ZHQ5"/>
<feature type="transmembrane region" description="Helical" evidence="8">
    <location>
        <begin position="278"/>
        <end position="298"/>
    </location>
</feature>
<feature type="transmembrane region" description="Helical" evidence="8">
    <location>
        <begin position="183"/>
        <end position="202"/>
    </location>
</feature>
<dbReference type="OrthoDB" id="973142at2"/>
<feature type="coiled-coil region" evidence="7">
    <location>
        <begin position="403"/>
        <end position="433"/>
    </location>
</feature>
<dbReference type="InterPro" id="IPR036890">
    <property type="entry name" value="HATPase_C_sf"/>
</dbReference>
<feature type="transmembrane region" description="Helical" evidence="8">
    <location>
        <begin position="247"/>
        <end position="266"/>
    </location>
</feature>
<dbReference type="InterPro" id="IPR011623">
    <property type="entry name" value="7TMR_DISM_rcpt_extracell_dom1"/>
</dbReference>
<dbReference type="InterPro" id="IPR005467">
    <property type="entry name" value="His_kinase_dom"/>
</dbReference>
<evidence type="ECO:0000256" key="1">
    <source>
        <dbReference type="ARBA" id="ARBA00000085"/>
    </source>
</evidence>
<evidence type="ECO:0000256" key="3">
    <source>
        <dbReference type="ARBA" id="ARBA00022553"/>
    </source>
</evidence>
<name>A0A315ZHQ5_SEDFL</name>
<dbReference type="Gene3D" id="3.30.565.10">
    <property type="entry name" value="Histidine kinase-like ATPase, C-terminal domain"/>
    <property type="match status" value="1"/>
</dbReference>
<evidence type="ECO:0000256" key="2">
    <source>
        <dbReference type="ARBA" id="ARBA00012438"/>
    </source>
</evidence>
<keyword evidence="5 11" id="KW-0418">Kinase</keyword>
<feature type="transmembrane region" description="Helical" evidence="8">
    <location>
        <begin position="209"/>
        <end position="227"/>
    </location>
</feature>
<evidence type="ECO:0000259" key="10">
    <source>
        <dbReference type="PROSITE" id="PS50109"/>
    </source>
</evidence>
<dbReference type="InterPro" id="IPR050351">
    <property type="entry name" value="BphY/WalK/GraS-like"/>
</dbReference>
<dbReference type="GO" id="GO:0016036">
    <property type="term" value="P:cellular response to phosphate starvation"/>
    <property type="evidence" value="ECO:0007669"/>
    <property type="project" value="TreeGrafter"/>
</dbReference>
<dbReference type="PANTHER" id="PTHR45453:SF1">
    <property type="entry name" value="PHOSPHATE REGULON SENSOR PROTEIN PHOR"/>
    <property type="match status" value="1"/>
</dbReference>
<dbReference type="InterPro" id="IPR003661">
    <property type="entry name" value="HisK_dim/P_dom"/>
</dbReference>
<accession>A0A315ZHQ5</accession>
<dbReference type="PANTHER" id="PTHR45453">
    <property type="entry name" value="PHOSPHATE REGULON SENSOR PROTEIN PHOR"/>
    <property type="match status" value="1"/>
</dbReference>
<sequence length="684" mass="79013">MYRFFVYSLFTFLLIPQFSFAQNPQLLFQSEIVKEEGEQLTFWYLEDHSLNLTHSEAKLHFENNASMVIDRFSATHPNIHWIKVNIPSVLLQEPLYVLQLKKWGTVDIWDYDQLTYLGKTGRLTTKNEVVYRNGILLKGNTLEPRQLLIRLKTGVSILSHENAQVTLLPHHHYEIEQLTERSIQMLFLGIILTMALYNLLIYKSIQDISYLYFVLSIVGIGLYMMFFHELNLEFLWPSAPNWDAHSFALIVPLTGIARTAFTKKYLHLDEYLPHWDKALTVVACGYLIPISLGLWSFFTDDDYLQVATQFIGIIGAIVLFSMLVSSLLVYLKGYAPARFFFIANILFIVSALLFISQETNLIPDLPYFSYFIEIGVVTQVVLFSLGLANRLKRSQELVHFNHLEKERLQKKNMEEKQKLISQQKTELKKQVKERTEELAHTIIQLQASEKSLKKINNLKDQLFSIISHDLKSPLVTFDSFLNLLIHHSHRMTQDEKEELADETNQALKKLYDLLENLLQWSSLQLKQNRINPENFDIEDLLHKNVSLYTLSAKRKNIQLRVNIPKASKKVRADYRMIDFIIRNLVNNAIKFTDKDGLIDLSLELQDEAIKVNVKDNGIGISEKNIQHILNKNDVFSLSGTEGEKGSGLGLMLCKEFLSLHDSQLGINSTLEKGSCFSFLLETVK</sequence>
<comment type="catalytic activity">
    <reaction evidence="1">
        <text>ATP + protein L-histidine = ADP + protein N-phospho-L-histidine.</text>
        <dbReference type="EC" id="2.7.13.3"/>
    </reaction>
</comment>
<protein>
    <recommendedName>
        <fullName evidence="2">histidine kinase</fullName>
        <ecNumber evidence="2">2.7.13.3</ecNumber>
    </recommendedName>
</protein>
<dbReference type="CDD" id="cd00082">
    <property type="entry name" value="HisKA"/>
    <property type="match status" value="1"/>
</dbReference>
<feature type="domain" description="Histidine kinase" evidence="10">
    <location>
        <begin position="465"/>
        <end position="684"/>
    </location>
</feature>
<dbReference type="CDD" id="cd00075">
    <property type="entry name" value="HATPase"/>
    <property type="match status" value="1"/>
</dbReference>
<organism evidence="11 12">
    <name type="scientific">Sediminitomix flava</name>
    <dbReference type="NCBI Taxonomy" id="379075"/>
    <lineage>
        <taxon>Bacteria</taxon>
        <taxon>Pseudomonadati</taxon>
        <taxon>Bacteroidota</taxon>
        <taxon>Cytophagia</taxon>
        <taxon>Cytophagales</taxon>
        <taxon>Flammeovirgaceae</taxon>
        <taxon>Sediminitomix</taxon>
    </lineage>
</organism>
<evidence type="ECO:0000313" key="11">
    <source>
        <dbReference type="EMBL" id="PWJ44739.1"/>
    </source>
</evidence>
<keyword evidence="7" id="KW-0175">Coiled coil</keyword>
<dbReference type="Pfam" id="PF02518">
    <property type="entry name" value="HATPase_c"/>
    <property type="match status" value="1"/>
</dbReference>
<feature type="transmembrane region" description="Helical" evidence="8">
    <location>
        <begin position="338"/>
        <end position="355"/>
    </location>
</feature>
<dbReference type="RefSeq" id="WP_109616212.1">
    <property type="nucleotide sequence ID" value="NZ_QGDO01000001.1"/>
</dbReference>
<feature type="signal peptide" evidence="9">
    <location>
        <begin position="1"/>
        <end position="21"/>
    </location>
</feature>
<evidence type="ECO:0000256" key="9">
    <source>
        <dbReference type="SAM" id="SignalP"/>
    </source>
</evidence>
<comment type="caution">
    <text evidence="11">The sequence shown here is derived from an EMBL/GenBank/DDBJ whole genome shotgun (WGS) entry which is preliminary data.</text>
</comment>
<evidence type="ECO:0000313" key="12">
    <source>
        <dbReference type="Proteomes" id="UP000245535"/>
    </source>
</evidence>
<dbReference type="PROSITE" id="PS50109">
    <property type="entry name" value="HIS_KIN"/>
    <property type="match status" value="1"/>
</dbReference>
<dbReference type="SUPFAM" id="SSF55874">
    <property type="entry name" value="ATPase domain of HSP90 chaperone/DNA topoisomerase II/histidine kinase"/>
    <property type="match status" value="1"/>
</dbReference>
<evidence type="ECO:0000256" key="4">
    <source>
        <dbReference type="ARBA" id="ARBA00022679"/>
    </source>
</evidence>
<dbReference type="EC" id="2.7.13.3" evidence="2"/>
<evidence type="ECO:0000256" key="5">
    <source>
        <dbReference type="ARBA" id="ARBA00022777"/>
    </source>
</evidence>